<dbReference type="OrthoDB" id="3395172at2"/>
<organism evidence="3 4">
    <name type="scientific">Nocardioides caeni</name>
    <dbReference type="NCBI Taxonomy" id="574700"/>
    <lineage>
        <taxon>Bacteria</taxon>
        <taxon>Bacillati</taxon>
        <taxon>Actinomycetota</taxon>
        <taxon>Actinomycetes</taxon>
        <taxon>Propionibacteriales</taxon>
        <taxon>Nocardioidaceae</taxon>
        <taxon>Nocardioides</taxon>
    </lineage>
</organism>
<dbReference type="AlphaFoldDB" id="A0A4S8MZD8"/>
<name>A0A4S8MZD8_9ACTN</name>
<keyword evidence="2" id="KW-0472">Membrane</keyword>
<dbReference type="PANTHER" id="PTHR37042">
    <property type="entry name" value="OUTER MEMBRANE PROTEIN RV1973"/>
    <property type="match status" value="1"/>
</dbReference>
<evidence type="ECO:0000313" key="3">
    <source>
        <dbReference type="EMBL" id="THV08840.1"/>
    </source>
</evidence>
<protein>
    <recommendedName>
        <fullName evidence="5">Mce-associated membrane protein</fullName>
    </recommendedName>
</protein>
<keyword evidence="4" id="KW-1185">Reference proteome</keyword>
<dbReference type="GO" id="GO:0016020">
    <property type="term" value="C:membrane"/>
    <property type="evidence" value="ECO:0007669"/>
    <property type="project" value="UniProtKB-SubCell"/>
</dbReference>
<dbReference type="PANTHER" id="PTHR37042:SF4">
    <property type="entry name" value="OUTER MEMBRANE PROTEIN RV1973"/>
    <property type="match status" value="1"/>
</dbReference>
<dbReference type="Proteomes" id="UP000307087">
    <property type="component" value="Unassembled WGS sequence"/>
</dbReference>
<evidence type="ECO:0000256" key="2">
    <source>
        <dbReference type="ARBA" id="ARBA00023136"/>
    </source>
</evidence>
<evidence type="ECO:0008006" key="5">
    <source>
        <dbReference type="Google" id="ProtNLM"/>
    </source>
</evidence>
<gene>
    <name evidence="3" type="ORF">E9934_18880</name>
</gene>
<sequence>MTAPATTIVRKEAVVSEEAPVRREPPRWLEPAVALIALSAIAGAVWTGLSVRAERAEDKAERTALATGREAAVAFTSYDHQHLDEDLARVTDMSTGDFREQFTAALGTLTAAIEEAQGVSVGEVTDAGIVRADDASAVVMAAVDATVTNTSTKQPSLRRYRLQITLTRDGDGWLISDISPVS</sequence>
<accession>A0A4S8MZD8</accession>
<proteinExistence type="predicted"/>
<evidence type="ECO:0000313" key="4">
    <source>
        <dbReference type="Proteomes" id="UP000307087"/>
    </source>
</evidence>
<comment type="subcellular location">
    <subcellularLocation>
        <location evidence="1">Membrane</location>
    </subcellularLocation>
</comment>
<comment type="caution">
    <text evidence="3">The sequence shown here is derived from an EMBL/GenBank/DDBJ whole genome shotgun (WGS) entry which is preliminary data.</text>
</comment>
<evidence type="ECO:0000256" key="1">
    <source>
        <dbReference type="ARBA" id="ARBA00004370"/>
    </source>
</evidence>
<dbReference type="EMBL" id="STGW01000024">
    <property type="protein sequence ID" value="THV08840.1"/>
    <property type="molecule type" value="Genomic_DNA"/>
</dbReference>
<reference evidence="3 4" key="1">
    <citation type="journal article" date="2009" name="Int. J. Syst. Evol. Microbiol.">
        <title>Nocardioides caeni sp. nov., isolated from wastewater.</title>
        <authorList>
            <person name="Yoon J.H."/>
            <person name="Kang S.J."/>
            <person name="Park S."/>
            <person name="Kim W."/>
            <person name="Oh T.K."/>
        </authorList>
    </citation>
    <scope>NUCLEOTIDE SEQUENCE [LARGE SCALE GENOMIC DNA]</scope>
    <source>
        <strain evidence="3 4">DSM 23134</strain>
    </source>
</reference>
<dbReference type="RefSeq" id="WP_136564454.1">
    <property type="nucleotide sequence ID" value="NZ_BAABLS010000004.1"/>
</dbReference>